<reference evidence="2 3" key="1">
    <citation type="submission" date="2016-10" db="EMBL/GenBank/DDBJ databases">
        <authorList>
            <person name="de Groot N.N."/>
        </authorList>
    </citation>
    <scope>NUCLEOTIDE SEQUENCE [LARGE SCALE GENOMIC DNA]</scope>
    <source>
        <strain evidence="2 3">Nm9</strain>
    </source>
</reference>
<dbReference type="Pfam" id="PF12275">
    <property type="entry name" value="DUF3616"/>
    <property type="match status" value="1"/>
</dbReference>
<dbReference type="InterPro" id="IPR022060">
    <property type="entry name" value="DUF3616"/>
</dbReference>
<accession>A0A1H9H9D6</accession>
<dbReference type="Proteomes" id="UP000181998">
    <property type="component" value="Unassembled WGS sequence"/>
</dbReference>
<dbReference type="AlphaFoldDB" id="A0A1H9H9D6"/>
<evidence type="ECO:0000313" key="3">
    <source>
        <dbReference type="Proteomes" id="UP000181998"/>
    </source>
</evidence>
<feature type="domain" description="DUF3616" evidence="1">
    <location>
        <begin position="19"/>
        <end position="130"/>
    </location>
</feature>
<gene>
    <name evidence="2" type="ORF">SAMN05421510_10948</name>
</gene>
<sequence length="131" mass="14796">MKEIKLEFEKEGEGISKSLSAFVRLGDSIFAAGDEGIDLARLKESDDGTCFKLKELINLSDWFDLPIPPLQEQTNQIMEIDLEGMDFDCTNQLLWIVGSHSLKRSKAKATYDTKKNLELLGKVEPDANRIF</sequence>
<proteinExistence type="predicted"/>
<name>A0A1H9H9D6_9PROT</name>
<dbReference type="EMBL" id="FOFX01000094">
    <property type="protein sequence ID" value="SEQ58848.1"/>
    <property type="molecule type" value="Genomic_DNA"/>
</dbReference>
<evidence type="ECO:0000313" key="2">
    <source>
        <dbReference type="EMBL" id="SEQ58848.1"/>
    </source>
</evidence>
<organism evidence="2 3">
    <name type="scientific">Nitrosomonas ureae</name>
    <dbReference type="NCBI Taxonomy" id="44577"/>
    <lineage>
        <taxon>Bacteria</taxon>
        <taxon>Pseudomonadati</taxon>
        <taxon>Pseudomonadota</taxon>
        <taxon>Betaproteobacteria</taxon>
        <taxon>Nitrosomonadales</taxon>
        <taxon>Nitrosomonadaceae</taxon>
        <taxon>Nitrosomonas</taxon>
    </lineage>
</organism>
<evidence type="ECO:0000259" key="1">
    <source>
        <dbReference type="Pfam" id="PF12275"/>
    </source>
</evidence>
<protein>
    <recommendedName>
        <fullName evidence="1">DUF3616 domain-containing protein</fullName>
    </recommendedName>
</protein>